<dbReference type="EMBL" id="MZ190757">
    <property type="protein sequence ID" value="QWQ66225.1"/>
    <property type="molecule type" value="mRNA"/>
</dbReference>
<dbReference type="AlphaFoldDB" id="A0A8F1NN95"/>
<keyword evidence="2 3" id="KW-0408">Iron</keyword>
<sequence>MGVDVLNARCVGEDNVDTVAVALESGLKLMDDFVWPKEEVEKDNAELSVIDMEKLRKASEADLDELLKDLLRACQEWGFFRIVNHGVNAELFQKLEEQTLRLFLLPVEAKRNAPCPLNHEIGFYSGADSHIFKHLIWHEGLQLFCDPVCVDEHAQKFWPNGDGEEFSSTIKEYMKVSQDLGLEILRYLASAVKIDPSKLTKHCTGTNSGLRLNYYPICDRPADTLGLSAHADDDALTILYEDQVGGLQVQRDNKWFAVKPQPNTLVVNVGDILQVWSNDLYTSVVHRVVVNNQKRRVSAALFLYPEPESLIEPAAEVIDEDHPCKYKQFPFEEYRVSFYEGDLISKPKSRFKLIQLPN</sequence>
<proteinExistence type="evidence at transcript level"/>
<dbReference type="InterPro" id="IPR044861">
    <property type="entry name" value="IPNS-like_FE2OG_OXY"/>
</dbReference>
<organism evidence="5">
    <name type="scientific">Phlegmariurus tetrastichus</name>
    <dbReference type="NCBI Taxonomy" id="1263146"/>
    <lineage>
        <taxon>Eukaryota</taxon>
        <taxon>Viridiplantae</taxon>
        <taxon>Streptophyta</taxon>
        <taxon>Embryophyta</taxon>
        <taxon>Tracheophyta</taxon>
        <taxon>Lycopodiopsida</taxon>
        <taxon>Lycopodiales</taxon>
        <taxon>Lycopodiaceae</taxon>
        <taxon>Huperzioideae</taxon>
        <taxon>Phlegmariurus</taxon>
    </lineage>
</organism>
<dbReference type="SUPFAM" id="SSF51197">
    <property type="entry name" value="Clavaminate synthase-like"/>
    <property type="match status" value="1"/>
</dbReference>
<dbReference type="Gene3D" id="2.60.120.330">
    <property type="entry name" value="B-lactam Antibiotic, Isopenicillin N Synthase, Chain"/>
    <property type="match status" value="1"/>
</dbReference>
<dbReference type="SMR" id="A0A8F1NN95"/>
<dbReference type="InterPro" id="IPR027443">
    <property type="entry name" value="IPNS-like_sf"/>
</dbReference>
<evidence type="ECO:0000313" key="5">
    <source>
        <dbReference type="EMBL" id="QWQ66225.1"/>
    </source>
</evidence>
<dbReference type="InterPro" id="IPR026992">
    <property type="entry name" value="DIOX_N"/>
</dbReference>
<reference evidence="5" key="1">
    <citation type="journal article" date="2021" name="Proc. Natl. Acad. Sci. U.S.A.">
        <title>A metabolic regulon reveals early and late acting enzymes in neuroactive Lycopodium alkaloid biosynthesis.</title>
        <authorList>
            <person name="Nett R.S."/>
            <person name="Dho Y."/>
            <person name="Low Y.-Y."/>
            <person name="Sattely E.S."/>
        </authorList>
    </citation>
    <scope>NUCLEOTIDE SEQUENCE</scope>
</reference>
<name>A0A8F1NN95_9TRAC</name>
<keyword evidence="1 3" id="KW-0479">Metal-binding</keyword>
<dbReference type="InterPro" id="IPR005123">
    <property type="entry name" value="Oxoglu/Fe-dep_dioxygenase_dom"/>
</dbReference>
<keyword evidence="5" id="KW-0223">Dioxygenase</keyword>
<protein>
    <submittedName>
        <fullName evidence="5">Fe(II)/2-oxoglutarate-dependent dioxygenase 1</fullName>
    </submittedName>
</protein>
<dbReference type="GO" id="GO:0046872">
    <property type="term" value="F:metal ion binding"/>
    <property type="evidence" value="ECO:0007669"/>
    <property type="project" value="UniProtKB-KW"/>
</dbReference>
<dbReference type="Pfam" id="PF14226">
    <property type="entry name" value="DIOX_N"/>
    <property type="match status" value="1"/>
</dbReference>
<keyword evidence="3" id="KW-0560">Oxidoreductase</keyword>
<accession>A0A8F1NN95</accession>
<dbReference type="InterPro" id="IPR050231">
    <property type="entry name" value="Iron_ascorbate_oxido_reductase"/>
</dbReference>
<dbReference type="Pfam" id="PF03171">
    <property type="entry name" value="2OG-FeII_Oxy"/>
    <property type="match status" value="1"/>
</dbReference>
<feature type="domain" description="Fe2OG dioxygenase" evidence="4">
    <location>
        <begin position="206"/>
        <end position="305"/>
    </location>
</feature>
<dbReference type="GO" id="GO:0051213">
    <property type="term" value="F:dioxygenase activity"/>
    <property type="evidence" value="ECO:0007669"/>
    <property type="project" value="UniProtKB-KW"/>
</dbReference>
<dbReference type="PROSITE" id="PS51471">
    <property type="entry name" value="FE2OG_OXY"/>
    <property type="match status" value="1"/>
</dbReference>
<evidence type="ECO:0000256" key="3">
    <source>
        <dbReference type="RuleBase" id="RU003682"/>
    </source>
</evidence>
<evidence type="ECO:0000256" key="2">
    <source>
        <dbReference type="ARBA" id="ARBA00023004"/>
    </source>
</evidence>
<evidence type="ECO:0000256" key="1">
    <source>
        <dbReference type="ARBA" id="ARBA00022723"/>
    </source>
</evidence>
<evidence type="ECO:0000259" key="4">
    <source>
        <dbReference type="PROSITE" id="PS51471"/>
    </source>
</evidence>
<comment type="similarity">
    <text evidence="3">Belongs to the iron/ascorbate-dependent oxidoreductase family.</text>
</comment>
<dbReference type="PANTHER" id="PTHR47990">
    <property type="entry name" value="2-OXOGLUTARATE (2OG) AND FE(II)-DEPENDENT OXYGENASE SUPERFAMILY PROTEIN-RELATED"/>
    <property type="match status" value="1"/>
</dbReference>